<dbReference type="EMBL" id="BK014662">
    <property type="protein sequence ID" value="DAD66645.1"/>
    <property type="molecule type" value="Genomic_DNA"/>
</dbReference>
<evidence type="ECO:0000313" key="1">
    <source>
        <dbReference type="EMBL" id="DAD66645.1"/>
    </source>
</evidence>
<protein>
    <submittedName>
        <fullName evidence="1">Uncharacterized protein</fullName>
    </submittedName>
</protein>
<reference evidence="1" key="1">
    <citation type="journal article" date="2021" name="Proc. Natl. Acad. Sci. U.S.A.">
        <title>A Catalog of Tens of Thousands of Viruses from Human Metagenomes Reveals Hidden Associations with Chronic Diseases.</title>
        <authorList>
            <person name="Tisza M.J."/>
            <person name="Buck C.B."/>
        </authorList>
    </citation>
    <scope>NUCLEOTIDE SEQUENCE</scope>
    <source>
        <strain evidence="1">CtPuP5</strain>
    </source>
</reference>
<accession>A0A8S5L9Q7</accession>
<name>A0A8S5L9Q7_9CAUD</name>
<sequence>MNVFEIIEELSKKSKDEIQYALLSLLLTDKIDFVDLSVAYVECLKRVKEDRLDQLIEAETCVCESLLYDKFPKKKAAQDSIQRRLYLMNQSKRFNMTSLNEKFSYDEEKAKELSWYYRNKNRLV</sequence>
<proteinExistence type="predicted"/>
<organism evidence="1">
    <name type="scientific">Myoviridae sp. ctPuP5</name>
    <dbReference type="NCBI Taxonomy" id="2823543"/>
    <lineage>
        <taxon>Viruses</taxon>
        <taxon>Duplodnaviria</taxon>
        <taxon>Heunggongvirae</taxon>
        <taxon>Uroviricota</taxon>
        <taxon>Caudoviricetes</taxon>
    </lineage>
</organism>